<dbReference type="Pfam" id="PF25006">
    <property type="entry name" value="DUF7783"/>
    <property type="match status" value="1"/>
</dbReference>
<dbReference type="Gene3D" id="1.10.840.10">
    <property type="entry name" value="Ras guanine-nucleotide exchange factors catalytic domain"/>
    <property type="match status" value="1"/>
</dbReference>
<dbReference type="CDD" id="cd00155">
    <property type="entry name" value="RasGEF"/>
    <property type="match status" value="1"/>
</dbReference>
<feature type="region of interest" description="Disordered" evidence="5">
    <location>
        <begin position="347"/>
        <end position="374"/>
    </location>
</feature>
<dbReference type="PROSITE" id="PS50002">
    <property type="entry name" value="SH3"/>
    <property type="match status" value="1"/>
</dbReference>
<feature type="region of interest" description="Disordered" evidence="5">
    <location>
        <begin position="1"/>
        <end position="42"/>
    </location>
</feature>
<keyword evidence="2 3" id="KW-0344">Guanine-nucleotide releasing factor</keyword>
<evidence type="ECO:0000256" key="2">
    <source>
        <dbReference type="ARBA" id="ARBA00022658"/>
    </source>
</evidence>
<feature type="compositionally biased region" description="Low complexity" evidence="5">
    <location>
        <begin position="1"/>
        <end position="11"/>
    </location>
</feature>
<dbReference type="GO" id="GO:0005886">
    <property type="term" value="C:plasma membrane"/>
    <property type="evidence" value="ECO:0007669"/>
    <property type="project" value="TreeGrafter"/>
</dbReference>
<feature type="compositionally biased region" description="Low complexity" evidence="5">
    <location>
        <begin position="642"/>
        <end position="654"/>
    </location>
</feature>
<feature type="compositionally biased region" description="Polar residues" evidence="5">
    <location>
        <begin position="180"/>
        <end position="194"/>
    </location>
</feature>
<evidence type="ECO:0000256" key="4">
    <source>
        <dbReference type="PROSITE-ProRule" id="PRU00192"/>
    </source>
</evidence>
<evidence type="ECO:0000259" key="7">
    <source>
        <dbReference type="PROSITE" id="PS50009"/>
    </source>
</evidence>
<evidence type="ECO:0000259" key="6">
    <source>
        <dbReference type="PROSITE" id="PS50002"/>
    </source>
</evidence>
<feature type="region of interest" description="Disordered" evidence="5">
    <location>
        <begin position="130"/>
        <end position="204"/>
    </location>
</feature>
<dbReference type="GO" id="GO:0005085">
    <property type="term" value="F:guanyl-nucleotide exchange factor activity"/>
    <property type="evidence" value="ECO:0007669"/>
    <property type="project" value="UniProtKB-KW"/>
</dbReference>
<evidence type="ECO:0000259" key="8">
    <source>
        <dbReference type="PROSITE" id="PS50212"/>
    </source>
</evidence>
<feature type="domain" description="Ras-GEF" evidence="7">
    <location>
        <begin position="980"/>
        <end position="1217"/>
    </location>
</feature>
<feature type="compositionally biased region" description="Polar residues" evidence="5">
    <location>
        <begin position="694"/>
        <end position="715"/>
    </location>
</feature>
<feature type="compositionally biased region" description="Polar residues" evidence="5">
    <location>
        <begin position="914"/>
        <end position="931"/>
    </location>
</feature>
<dbReference type="SUPFAM" id="SSF48366">
    <property type="entry name" value="Ras GEF"/>
    <property type="match status" value="1"/>
</dbReference>
<dbReference type="InterPro" id="IPR000651">
    <property type="entry name" value="Ras-like_Gua-exchang_fac_N"/>
</dbReference>
<dbReference type="CDD" id="cd06224">
    <property type="entry name" value="REM"/>
    <property type="match status" value="1"/>
</dbReference>
<feature type="compositionally biased region" description="Low complexity" evidence="5">
    <location>
        <begin position="148"/>
        <end position="163"/>
    </location>
</feature>
<keyword evidence="1 4" id="KW-0728">SH3 domain</keyword>
<organism evidence="9">
    <name type="scientific">Lichtheimia ramosa</name>
    <dbReference type="NCBI Taxonomy" id="688394"/>
    <lineage>
        <taxon>Eukaryota</taxon>
        <taxon>Fungi</taxon>
        <taxon>Fungi incertae sedis</taxon>
        <taxon>Mucoromycota</taxon>
        <taxon>Mucoromycotina</taxon>
        <taxon>Mucoromycetes</taxon>
        <taxon>Mucorales</taxon>
        <taxon>Lichtheimiaceae</taxon>
        <taxon>Lichtheimia</taxon>
    </lineage>
</organism>
<feature type="region of interest" description="Disordered" evidence="5">
    <location>
        <begin position="601"/>
        <end position="723"/>
    </location>
</feature>
<dbReference type="SMART" id="SM00147">
    <property type="entry name" value="RasGEF"/>
    <property type="match status" value="1"/>
</dbReference>
<feature type="compositionally biased region" description="Low complexity" evidence="5">
    <location>
        <begin position="603"/>
        <end position="626"/>
    </location>
</feature>
<dbReference type="InterPro" id="IPR001452">
    <property type="entry name" value="SH3_domain"/>
</dbReference>
<dbReference type="SMART" id="SM00326">
    <property type="entry name" value="SH3"/>
    <property type="match status" value="1"/>
</dbReference>
<evidence type="ECO:0000313" key="9">
    <source>
        <dbReference type="EMBL" id="CDS03138.1"/>
    </source>
</evidence>
<sequence length="1231" mass="137159">MSTDTLTTTTTQQHDMKPVSLSPPASLPSSPRSVEAPPSASTSHFVQALHDYQPSSAPTDESVSCLFFRKGAIIEVFNRDSSGWWDGVSNGVRGWFPSNYVGRIGEASMDYCSGEATINDDNGDVVVEKDNNENNTTLPLGIDGGDESISAASSSTSSLSLSSKIQNQQRRSSLSSSSSTAQPSANINTNTTAGASAITKKPSSRVELARALLSEDRHKEKQQGHEQHQDTTTTTTSKGDWGALRDEMERRIAELIDACQQNPPGNVQMATFHVVSSIRAMLTAACAVSNDAPLLKSYPELGRQRKVILSTLSRLVLKGKELQAAPELSSLAQQLLKEMDAFEQQLKKTPDSPIHSISHNSINNNSDSDISSNSSGRLSSMSLIARAVPLDDARHILQTLQDHQTAIMQLMGALRSTIDRFVKHEERATDMLETTRKAVEAVRTFLAVIEHVCSNVGDVDYGHHSVIPQDPQLVALVLAKESVYSAITSLVTCVRALAAGKPTHDDMHDLYKSCDTVTNTVNDSADRVRSCFMENNNVFDTNQQDVDVGVMREKLESSLESRRNQTLSILGRKATSLNVLQDQYAQQQQNIVDSLEVAENNHRNSTNTTTSSIRSSISSVNTTSTSEASGPGQQMVRRARALSRASRSTLRLAAITNEDQNAPPPVPPKNDVKPTSSKSTPMAPGRSHRPRGLSLSSLRMSTKQRSDSLSSSTETLAEPSPQIRRTSSWMTINGVGERRDSLQAFKPEHEPWFLRQREFSEDEIMYNSEGQVTGATVEALVDKLTQHEKSPELLFMRAFFYNFRQFTDPITFLDLLIKRFHLQPPTGGGAPLTPDDMALWTNRVLLPVRLRVYNVIKTWLESFFYYETDGPTEKTLVNFVTGPMMQAMASPAKRMMDLVRKRYTSRLSTGRKLSFSSEPRSLRKQPSGSHISLSSGTLLFSTLFEDGSNGPPNITRSLRNSLRKAMSQGVLSSIHVSEFDPLELARQLTLMESALFCQIEPNEMIGQEFKKKVGCSTAVHVKAMIQRSTQITSWVSDTILRESDIKKRSQMIKLWIKVGDHCLQLRNYNTLMAIRSALVSTSVARLKRTWEFVSAKYKAMYDPIYQATDSKRNFAEYRRQLREAVAPCLPFLGVYLTDMTFIDDGNSNYRTSPGGCQLINFDKYIKTTRILNEIDQFQIPYKFTEVEEIQRYLVHCLETVEKDDQVFYTRSLQLEPREEDFDIKSFISNLA</sequence>
<reference evidence="9" key="1">
    <citation type="journal article" date="2014" name="Genome Announc.">
        <title>De novo whole-genome sequence and genome annotation of Lichtheimia ramosa.</title>
        <authorList>
            <person name="Linde J."/>
            <person name="Schwartze V."/>
            <person name="Binder U."/>
            <person name="Lass-Florl C."/>
            <person name="Voigt K."/>
            <person name="Horn F."/>
        </authorList>
    </citation>
    <scope>NUCLEOTIDE SEQUENCE</scope>
    <source>
        <strain evidence="9">JMRC FSU:6197</strain>
    </source>
</reference>
<dbReference type="InterPro" id="IPR056685">
    <property type="entry name" value="DUF7783"/>
</dbReference>
<dbReference type="Gene3D" id="2.30.30.40">
    <property type="entry name" value="SH3 Domains"/>
    <property type="match status" value="1"/>
</dbReference>
<dbReference type="AlphaFoldDB" id="A0A077WAJ7"/>
<feature type="region of interest" description="Disordered" evidence="5">
    <location>
        <begin position="910"/>
        <end position="932"/>
    </location>
</feature>
<dbReference type="OrthoDB" id="28357at2759"/>
<gene>
    <name evidence="9" type="ORF">LRAMOSA00540</name>
</gene>
<dbReference type="InterPro" id="IPR001895">
    <property type="entry name" value="RASGEF_cat_dom"/>
</dbReference>
<feature type="domain" description="SH3" evidence="6">
    <location>
        <begin position="41"/>
        <end position="106"/>
    </location>
</feature>
<feature type="domain" description="N-terminal Ras-GEF" evidence="8">
    <location>
        <begin position="768"/>
        <end position="903"/>
    </location>
</feature>
<dbReference type="PROSITE" id="PS50212">
    <property type="entry name" value="RASGEF_NTER"/>
    <property type="match status" value="1"/>
</dbReference>
<dbReference type="InterPro" id="IPR036028">
    <property type="entry name" value="SH3-like_dom_sf"/>
</dbReference>
<dbReference type="PROSITE" id="PS50009">
    <property type="entry name" value="RASGEF_CAT"/>
    <property type="match status" value="1"/>
</dbReference>
<dbReference type="EMBL" id="LK023313">
    <property type="protein sequence ID" value="CDS03138.1"/>
    <property type="molecule type" value="Genomic_DNA"/>
</dbReference>
<dbReference type="Pfam" id="PF00617">
    <property type="entry name" value="RasGEF"/>
    <property type="match status" value="1"/>
</dbReference>
<dbReference type="Gene3D" id="1.20.870.10">
    <property type="entry name" value="Son of sevenless (SoS) protein Chain: S domain 1"/>
    <property type="match status" value="1"/>
</dbReference>
<feature type="compositionally biased region" description="Low complexity" evidence="5">
    <location>
        <begin position="352"/>
        <end position="374"/>
    </location>
</feature>
<dbReference type="InterPro" id="IPR036964">
    <property type="entry name" value="RASGEF_cat_dom_sf"/>
</dbReference>
<dbReference type="SUPFAM" id="SSF50044">
    <property type="entry name" value="SH3-domain"/>
    <property type="match status" value="1"/>
</dbReference>
<protein>
    <recommendedName>
        <fullName evidence="10">Ras GEF</fullName>
    </recommendedName>
</protein>
<accession>A0A077WAJ7</accession>
<dbReference type="GO" id="GO:0007265">
    <property type="term" value="P:Ras protein signal transduction"/>
    <property type="evidence" value="ECO:0007669"/>
    <property type="project" value="TreeGrafter"/>
</dbReference>
<dbReference type="SMART" id="SM00229">
    <property type="entry name" value="RasGEFN"/>
    <property type="match status" value="1"/>
</dbReference>
<dbReference type="PANTHER" id="PTHR23113:SF354">
    <property type="entry name" value="BUD SITE SELECTION PROTEIN 5"/>
    <property type="match status" value="1"/>
</dbReference>
<evidence type="ECO:0000256" key="5">
    <source>
        <dbReference type="SAM" id="MobiDB-lite"/>
    </source>
</evidence>
<evidence type="ECO:0000256" key="3">
    <source>
        <dbReference type="PROSITE-ProRule" id="PRU00168"/>
    </source>
</evidence>
<feature type="region of interest" description="Disordered" evidence="5">
    <location>
        <begin position="216"/>
        <end position="242"/>
    </location>
</feature>
<dbReference type="InterPro" id="IPR008937">
    <property type="entry name" value="Ras-like_GEF"/>
</dbReference>
<name>A0A077WAJ7_9FUNG</name>
<feature type="compositionally biased region" description="Basic and acidic residues" evidence="5">
    <location>
        <begin position="216"/>
        <end position="229"/>
    </location>
</feature>
<proteinExistence type="predicted"/>
<evidence type="ECO:0008006" key="10">
    <source>
        <dbReference type="Google" id="ProtNLM"/>
    </source>
</evidence>
<dbReference type="Pfam" id="PF00618">
    <property type="entry name" value="RasGEF_N"/>
    <property type="match status" value="1"/>
</dbReference>
<dbReference type="CDD" id="cd11883">
    <property type="entry name" value="SH3_Sdc25"/>
    <property type="match status" value="1"/>
</dbReference>
<dbReference type="InterPro" id="IPR023578">
    <property type="entry name" value="Ras_GEF_dom_sf"/>
</dbReference>
<feature type="compositionally biased region" description="Low complexity" evidence="5">
    <location>
        <begin position="18"/>
        <end position="34"/>
    </location>
</feature>
<dbReference type="Pfam" id="PF07653">
    <property type="entry name" value="SH3_2"/>
    <property type="match status" value="1"/>
</dbReference>
<evidence type="ECO:0000256" key="1">
    <source>
        <dbReference type="ARBA" id="ARBA00022443"/>
    </source>
</evidence>
<dbReference type="PANTHER" id="PTHR23113">
    <property type="entry name" value="GUANINE NUCLEOTIDE EXCHANGE FACTOR"/>
    <property type="match status" value="1"/>
</dbReference>